<feature type="compositionally biased region" description="Polar residues" evidence="1">
    <location>
        <begin position="309"/>
        <end position="326"/>
    </location>
</feature>
<feature type="compositionally biased region" description="Basic and acidic residues" evidence="1">
    <location>
        <begin position="406"/>
        <end position="415"/>
    </location>
</feature>
<feature type="compositionally biased region" description="Basic and acidic residues" evidence="1">
    <location>
        <begin position="115"/>
        <end position="141"/>
    </location>
</feature>
<dbReference type="RefSeq" id="XP_040693052.1">
    <property type="nucleotide sequence ID" value="XM_040834620.1"/>
</dbReference>
<evidence type="ECO:0000256" key="1">
    <source>
        <dbReference type="SAM" id="MobiDB-lite"/>
    </source>
</evidence>
<feature type="compositionally biased region" description="Pro residues" evidence="1">
    <location>
        <begin position="70"/>
        <end position="83"/>
    </location>
</feature>
<feature type="compositionally biased region" description="Polar residues" evidence="1">
    <location>
        <begin position="499"/>
        <end position="515"/>
    </location>
</feature>
<feature type="compositionally biased region" description="Polar residues" evidence="1">
    <location>
        <begin position="459"/>
        <end position="484"/>
    </location>
</feature>
<evidence type="ECO:0000313" key="3">
    <source>
        <dbReference type="Proteomes" id="UP000184383"/>
    </source>
</evidence>
<feature type="compositionally biased region" description="Polar residues" evidence="1">
    <location>
        <begin position="147"/>
        <end position="166"/>
    </location>
</feature>
<gene>
    <name evidence="2" type="ORF">ASPWEDRAFT_371733</name>
</gene>
<feature type="region of interest" description="Disordered" evidence="1">
    <location>
        <begin position="1"/>
        <end position="515"/>
    </location>
</feature>
<accession>A0A1L9RWS4</accession>
<feature type="compositionally biased region" description="Polar residues" evidence="1">
    <location>
        <begin position="244"/>
        <end position="258"/>
    </location>
</feature>
<dbReference type="GeneID" id="63750468"/>
<dbReference type="STRING" id="1073089.A0A1L9RWS4"/>
<sequence length="515" mass="55309">MLLTLKPPAQNGIKGPHEYSIVRQSIPTPRSSPPSVPDPSSTASTPTNTAPPSRQPANHHRSMDSSRRGLPPPSSMTLPPPDVGRPTMTPVSQLPPPPPQWQSPDDSMRHWLQARAEEDRRKQEEERTRQETLRLEQRRIEQGISGGSLSQSAMEIAQQFLNQQTPGRVPAPPMPQRQPSSGLDISSSTLPPPPPPSSMAHRRSHSGMGADMRRDPRVVSSHPYAAPPPPQQAFAGPGGPLPSQPLNIPVESSPTKPSLSRPPLAGGPPDPRVPASSRIHPADMQTQHPPINLSNAQYAPGSSIPHPPQTTSIKQDAHSRQSSSSIFFHHWVPPGHSQQPAEYHNSPGRKRKAQGPHQPPPLPSSRTSDGLSTFSQSTRQSSPGAGGRRGPHMHRRQQSDGSYESRAPDHMDSEHSNGPSPIHTAPPSSVLTPGDSSPEKSQDRVGGASVPESQDVEPPTQQQPPLSSETAYHYNTNNGNNRHLTSGAPPDAAPPLNDGDQQGTSPGSRETPSFV</sequence>
<organism evidence="2 3">
    <name type="scientific">Aspergillus wentii DTO 134E9</name>
    <dbReference type="NCBI Taxonomy" id="1073089"/>
    <lineage>
        <taxon>Eukaryota</taxon>
        <taxon>Fungi</taxon>
        <taxon>Dikarya</taxon>
        <taxon>Ascomycota</taxon>
        <taxon>Pezizomycotina</taxon>
        <taxon>Eurotiomycetes</taxon>
        <taxon>Eurotiomycetidae</taxon>
        <taxon>Eurotiales</taxon>
        <taxon>Aspergillaceae</taxon>
        <taxon>Aspergillus</taxon>
        <taxon>Aspergillus subgen. Cremei</taxon>
    </lineage>
</organism>
<proteinExistence type="predicted"/>
<dbReference type="EMBL" id="KV878210">
    <property type="protein sequence ID" value="OJJ39376.1"/>
    <property type="molecule type" value="Genomic_DNA"/>
</dbReference>
<dbReference type="Proteomes" id="UP000184383">
    <property type="component" value="Unassembled WGS sequence"/>
</dbReference>
<feature type="compositionally biased region" description="Polar residues" evidence="1">
    <location>
        <begin position="426"/>
        <end position="435"/>
    </location>
</feature>
<feature type="compositionally biased region" description="Low complexity" evidence="1">
    <location>
        <begin position="38"/>
        <end position="52"/>
    </location>
</feature>
<reference evidence="3" key="1">
    <citation type="journal article" date="2017" name="Genome Biol.">
        <title>Comparative genomics reveals high biological diversity and specific adaptations in the industrially and medically important fungal genus Aspergillus.</title>
        <authorList>
            <person name="de Vries R.P."/>
            <person name="Riley R."/>
            <person name="Wiebenga A."/>
            <person name="Aguilar-Osorio G."/>
            <person name="Amillis S."/>
            <person name="Uchima C.A."/>
            <person name="Anderluh G."/>
            <person name="Asadollahi M."/>
            <person name="Askin M."/>
            <person name="Barry K."/>
            <person name="Battaglia E."/>
            <person name="Bayram O."/>
            <person name="Benocci T."/>
            <person name="Braus-Stromeyer S.A."/>
            <person name="Caldana C."/>
            <person name="Canovas D."/>
            <person name="Cerqueira G.C."/>
            <person name="Chen F."/>
            <person name="Chen W."/>
            <person name="Choi C."/>
            <person name="Clum A."/>
            <person name="Dos Santos R.A."/>
            <person name="Damasio A.R."/>
            <person name="Diallinas G."/>
            <person name="Emri T."/>
            <person name="Fekete E."/>
            <person name="Flipphi M."/>
            <person name="Freyberg S."/>
            <person name="Gallo A."/>
            <person name="Gournas C."/>
            <person name="Habgood R."/>
            <person name="Hainaut M."/>
            <person name="Harispe M.L."/>
            <person name="Henrissat B."/>
            <person name="Hilden K.S."/>
            <person name="Hope R."/>
            <person name="Hossain A."/>
            <person name="Karabika E."/>
            <person name="Karaffa L."/>
            <person name="Karanyi Z."/>
            <person name="Krasevec N."/>
            <person name="Kuo A."/>
            <person name="Kusch H."/>
            <person name="LaButti K."/>
            <person name="Lagendijk E.L."/>
            <person name="Lapidus A."/>
            <person name="Levasseur A."/>
            <person name="Lindquist E."/>
            <person name="Lipzen A."/>
            <person name="Logrieco A.F."/>
            <person name="MacCabe A."/>
            <person name="Maekelae M.R."/>
            <person name="Malavazi I."/>
            <person name="Melin P."/>
            <person name="Meyer V."/>
            <person name="Mielnichuk N."/>
            <person name="Miskei M."/>
            <person name="Molnar A.P."/>
            <person name="Mule G."/>
            <person name="Ngan C.Y."/>
            <person name="Orejas M."/>
            <person name="Orosz E."/>
            <person name="Ouedraogo J.P."/>
            <person name="Overkamp K.M."/>
            <person name="Park H.-S."/>
            <person name="Perrone G."/>
            <person name="Piumi F."/>
            <person name="Punt P.J."/>
            <person name="Ram A.F."/>
            <person name="Ramon A."/>
            <person name="Rauscher S."/>
            <person name="Record E."/>
            <person name="Riano-Pachon D.M."/>
            <person name="Robert V."/>
            <person name="Roehrig J."/>
            <person name="Ruller R."/>
            <person name="Salamov A."/>
            <person name="Salih N.S."/>
            <person name="Samson R.A."/>
            <person name="Sandor E."/>
            <person name="Sanguinetti M."/>
            <person name="Schuetze T."/>
            <person name="Sepcic K."/>
            <person name="Shelest E."/>
            <person name="Sherlock G."/>
            <person name="Sophianopoulou V."/>
            <person name="Squina F.M."/>
            <person name="Sun H."/>
            <person name="Susca A."/>
            <person name="Todd R.B."/>
            <person name="Tsang A."/>
            <person name="Unkles S.E."/>
            <person name="van de Wiele N."/>
            <person name="van Rossen-Uffink D."/>
            <person name="Oliveira J.V."/>
            <person name="Vesth T.C."/>
            <person name="Visser J."/>
            <person name="Yu J.-H."/>
            <person name="Zhou M."/>
            <person name="Andersen M.R."/>
            <person name="Archer D.B."/>
            <person name="Baker S.E."/>
            <person name="Benoit I."/>
            <person name="Brakhage A.A."/>
            <person name="Braus G.H."/>
            <person name="Fischer R."/>
            <person name="Frisvad J.C."/>
            <person name="Goldman G.H."/>
            <person name="Houbraken J."/>
            <person name="Oakley B."/>
            <person name="Pocsi I."/>
            <person name="Scazzocchio C."/>
            <person name="Seiboth B."/>
            <person name="vanKuyk P.A."/>
            <person name="Wortman J."/>
            <person name="Dyer P.S."/>
            <person name="Grigoriev I.V."/>
        </authorList>
    </citation>
    <scope>NUCLEOTIDE SEQUENCE [LARGE SCALE GENOMIC DNA]</scope>
    <source>
        <strain evidence="3">DTO 134E9</strain>
    </source>
</reference>
<feature type="compositionally biased region" description="Polar residues" evidence="1">
    <location>
        <begin position="284"/>
        <end position="297"/>
    </location>
</feature>
<dbReference type="AlphaFoldDB" id="A0A1L9RWS4"/>
<name>A0A1L9RWS4_ASPWE</name>
<dbReference type="OrthoDB" id="20105at2759"/>
<dbReference type="VEuPathDB" id="FungiDB:ASPWEDRAFT_371733"/>
<keyword evidence="3" id="KW-1185">Reference proteome</keyword>
<evidence type="ECO:0000313" key="2">
    <source>
        <dbReference type="EMBL" id="OJJ39376.1"/>
    </source>
</evidence>
<protein>
    <submittedName>
        <fullName evidence="2">Uncharacterized protein</fullName>
    </submittedName>
</protein>
<feature type="compositionally biased region" description="Polar residues" evidence="1">
    <location>
        <begin position="364"/>
        <end position="383"/>
    </location>
</feature>